<feature type="transmembrane region" description="Helical" evidence="1">
    <location>
        <begin position="101"/>
        <end position="120"/>
    </location>
</feature>
<keyword evidence="3" id="KW-1185">Reference proteome</keyword>
<feature type="transmembrane region" description="Helical" evidence="1">
    <location>
        <begin position="268"/>
        <end position="288"/>
    </location>
</feature>
<keyword evidence="2" id="KW-0645">Protease</keyword>
<dbReference type="AlphaFoldDB" id="A0A4R9M290"/>
<organism evidence="2 3">
    <name type="scientific">Leptospira idonii</name>
    <dbReference type="NCBI Taxonomy" id="1193500"/>
    <lineage>
        <taxon>Bacteria</taxon>
        <taxon>Pseudomonadati</taxon>
        <taxon>Spirochaetota</taxon>
        <taxon>Spirochaetia</taxon>
        <taxon>Leptospirales</taxon>
        <taxon>Leptospiraceae</taxon>
        <taxon>Leptospira</taxon>
    </lineage>
</organism>
<keyword evidence="1" id="KW-0472">Membrane</keyword>
<evidence type="ECO:0000256" key="1">
    <source>
        <dbReference type="SAM" id="Phobius"/>
    </source>
</evidence>
<dbReference type="Proteomes" id="UP000298058">
    <property type="component" value="Unassembled WGS sequence"/>
</dbReference>
<dbReference type="GO" id="GO:0008237">
    <property type="term" value="F:metallopeptidase activity"/>
    <property type="evidence" value="ECO:0007669"/>
    <property type="project" value="UniProtKB-KW"/>
</dbReference>
<evidence type="ECO:0000313" key="2">
    <source>
        <dbReference type="EMBL" id="TGN20870.1"/>
    </source>
</evidence>
<keyword evidence="2" id="KW-0482">Metalloprotease</keyword>
<name>A0A4R9M290_9LEPT</name>
<gene>
    <name evidence="2" type="ORF">EHS15_01370</name>
</gene>
<sequence>MSILFTIISLNFCLGFLYCRYYLRLLSLRPEKPLALISVIFGFAAAACSLILGNLLDSYISGDSILYRSFFLSSFLEESCKLAFILFLFRNNRIEYNLSDGICYAIFLGLTFGILENFIYISELEFWSLVFRTVTSLPFHLLTSGILGAYTVMYLNSNKDNYPFVYLIKGLAFTYLLHGFYNYSALALHERMAYIPILLIIAFVRLEWFVTKSKVIPSKEVLDSVNLKFDDYQLKSVYQKQNAWLRVSQGLVKRKNINLFLNISRRKFISIFLLLLLILFFFTLFLFYPLMIYKLFPSIRLLEYECIFIYYPFFVMVSLFFARSINPKFFQDRILKVPSVNAVRLGNDIFYENSVVFHLSGKFFYTPLNAPELLKGNLAVSFWIYGKEFSKRKGKVAWFNSSEISSTDAGAMVQLEEIPIREILFWQYGRFLQNLKNFLRAFQFILKKKFR</sequence>
<dbReference type="InterPro" id="IPR026898">
    <property type="entry name" value="PrsW"/>
</dbReference>
<evidence type="ECO:0000313" key="3">
    <source>
        <dbReference type="Proteomes" id="UP000298058"/>
    </source>
</evidence>
<comment type="caution">
    <text evidence="2">The sequence shown here is derived from an EMBL/GenBank/DDBJ whole genome shotgun (WGS) entry which is preliminary data.</text>
</comment>
<protein>
    <submittedName>
        <fullName evidence="2">PrsW family intramembrane metalloprotease</fullName>
    </submittedName>
</protein>
<dbReference type="PANTHER" id="PTHR36844">
    <property type="entry name" value="PROTEASE PRSW"/>
    <property type="match status" value="1"/>
</dbReference>
<feature type="transmembrane region" description="Helical" evidence="1">
    <location>
        <begin position="35"/>
        <end position="53"/>
    </location>
</feature>
<feature type="transmembrane region" description="Helical" evidence="1">
    <location>
        <begin position="193"/>
        <end position="210"/>
    </location>
</feature>
<keyword evidence="1" id="KW-1133">Transmembrane helix</keyword>
<dbReference type="Pfam" id="PF13367">
    <property type="entry name" value="PrsW-protease"/>
    <property type="match status" value="1"/>
</dbReference>
<dbReference type="PANTHER" id="PTHR36844:SF1">
    <property type="entry name" value="PROTEASE PRSW"/>
    <property type="match status" value="1"/>
</dbReference>
<dbReference type="OrthoDB" id="337558at2"/>
<keyword evidence="2" id="KW-0378">Hydrolase</keyword>
<feature type="transmembrane region" description="Helical" evidence="1">
    <location>
        <begin position="308"/>
        <end position="326"/>
    </location>
</feature>
<reference evidence="2" key="1">
    <citation type="journal article" date="2019" name="PLoS Negl. Trop. Dis.">
        <title>Revisiting the worldwide diversity of Leptospira species in the environment.</title>
        <authorList>
            <person name="Vincent A.T."/>
            <person name="Schiettekatte O."/>
            <person name="Bourhy P."/>
            <person name="Veyrier F.J."/>
            <person name="Picardeau M."/>
        </authorList>
    </citation>
    <scope>NUCLEOTIDE SEQUENCE [LARGE SCALE GENOMIC DNA]</scope>
    <source>
        <strain evidence="2">201300427</strain>
    </source>
</reference>
<feature type="transmembrane region" description="Helical" evidence="1">
    <location>
        <begin position="164"/>
        <end position="181"/>
    </location>
</feature>
<accession>A0A4R9M290</accession>
<dbReference type="RefSeq" id="WP_135758743.1">
    <property type="nucleotide sequence ID" value="NZ_RQHW01000003.1"/>
</dbReference>
<dbReference type="EMBL" id="RQHW01000003">
    <property type="protein sequence ID" value="TGN20870.1"/>
    <property type="molecule type" value="Genomic_DNA"/>
</dbReference>
<proteinExistence type="predicted"/>
<feature type="transmembrane region" description="Helical" evidence="1">
    <location>
        <begin position="65"/>
        <end position="89"/>
    </location>
</feature>
<feature type="transmembrane region" description="Helical" evidence="1">
    <location>
        <begin position="6"/>
        <end position="23"/>
    </location>
</feature>
<keyword evidence="1" id="KW-0812">Transmembrane</keyword>
<dbReference type="GO" id="GO:0006508">
    <property type="term" value="P:proteolysis"/>
    <property type="evidence" value="ECO:0007669"/>
    <property type="project" value="UniProtKB-KW"/>
</dbReference>
<feature type="transmembrane region" description="Helical" evidence="1">
    <location>
        <begin position="126"/>
        <end position="152"/>
    </location>
</feature>